<gene>
    <name evidence="5" type="ORF">PSALAMII_LOCUS6703</name>
</gene>
<dbReference type="SUPFAM" id="SSF110857">
    <property type="entry name" value="Gamma-glutamyl cyclotransferase-like"/>
    <property type="match status" value="1"/>
</dbReference>
<evidence type="ECO:0000256" key="2">
    <source>
        <dbReference type="ARBA" id="ARBA00022679"/>
    </source>
</evidence>
<evidence type="ECO:0000256" key="3">
    <source>
        <dbReference type="ARBA" id="ARBA00030602"/>
    </source>
</evidence>
<dbReference type="InterPro" id="IPR045038">
    <property type="entry name" value="AIG2-like"/>
</dbReference>
<protein>
    <recommendedName>
        <fullName evidence="3">Putative gamma-glutamylcyclotransferase</fullName>
    </recommendedName>
</protein>
<accession>A0A9W4NP88</accession>
<dbReference type="OrthoDB" id="1044435at2759"/>
<keyword evidence="6" id="KW-1185">Reference proteome</keyword>
<name>A0A9W4NP88_9EURO</name>
<dbReference type="InterPro" id="IPR009288">
    <property type="entry name" value="AIG2-like_dom"/>
</dbReference>
<evidence type="ECO:0000313" key="5">
    <source>
        <dbReference type="EMBL" id="CAG8390547.1"/>
    </source>
</evidence>
<evidence type="ECO:0000259" key="4">
    <source>
        <dbReference type="Pfam" id="PF06094"/>
    </source>
</evidence>
<evidence type="ECO:0000256" key="1">
    <source>
        <dbReference type="ARBA" id="ARBA00008861"/>
    </source>
</evidence>
<dbReference type="Proteomes" id="UP001152649">
    <property type="component" value="Unassembled WGS sequence"/>
</dbReference>
<evidence type="ECO:0000313" key="6">
    <source>
        <dbReference type="Proteomes" id="UP001152649"/>
    </source>
</evidence>
<dbReference type="Pfam" id="PF06094">
    <property type="entry name" value="GGACT"/>
    <property type="match status" value="1"/>
</dbReference>
<keyword evidence="2" id="KW-0808">Transferase</keyword>
<dbReference type="EMBL" id="CAJVPG010000310">
    <property type="protein sequence ID" value="CAG8390547.1"/>
    <property type="molecule type" value="Genomic_DNA"/>
</dbReference>
<dbReference type="Gene3D" id="3.10.490.10">
    <property type="entry name" value="Gamma-glutamyl cyclotransferase-like"/>
    <property type="match status" value="1"/>
</dbReference>
<reference evidence="5" key="1">
    <citation type="submission" date="2021-07" db="EMBL/GenBank/DDBJ databases">
        <authorList>
            <person name="Branca A.L. A."/>
        </authorList>
    </citation>
    <scope>NUCLEOTIDE SEQUENCE</scope>
</reference>
<dbReference type="AlphaFoldDB" id="A0A9W4NP88"/>
<dbReference type="PANTHER" id="PTHR31544:SF2">
    <property type="entry name" value="AIG2-LIKE PROTEIN D"/>
    <property type="match status" value="1"/>
</dbReference>
<proteinExistence type="inferred from homology"/>
<organism evidence="5 6">
    <name type="scientific">Penicillium salamii</name>
    <dbReference type="NCBI Taxonomy" id="1612424"/>
    <lineage>
        <taxon>Eukaryota</taxon>
        <taxon>Fungi</taxon>
        <taxon>Dikarya</taxon>
        <taxon>Ascomycota</taxon>
        <taxon>Pezizomycotina</taxon>
        <taxon>Eurotiomycetes</taxon>
        <taxon>Eurotiomycetidae</taxon>
        <taxon>Eurotiales</taxon>
        <taxon>Aspergillaceae</taxon>
        <taxon>Penicillium</taxon>
    </lineage>
</organism>
<dbReference type="InterPro" id="IPR013024">
    <property type="entry name" value="GGCT-like"/>
</dbReference>
<sequence>MGDHVLFFYGTLMAPQVLHNVIHGSANPEPWQKAMINIQPAILRGYRRHCVRNADYPAIVPVEKFDENGTISEATSNSRTSVLGTLVSGLTDGDIYRLDMFEGSEYAKTKVVVHKFKNPDGDCGSSSKGLPHMPDTGRVDTSEGEEVLALTYVWILGRELLEEAEWDFETFKKDKIAWWARATESEW</sequence>
<dbReference type="CDD" id="cd06661">
    <property type="entry name" value="GGCT_like"/>
    <property type="match status" value="1"/>
</dbReference>
<dbReference type="GO" id="GO:0016740">
    <property type="term" value="F:transferase activity"/>
    <property type="evidence" value="ECO:0007669"/>
    <property type="project" value="UniProtKB-KW"/>
</dbReference>
<comment type="similarity">
    <text evidence="1">Belongs to the gamma-glutamylcyclotransferase family.</text>
</comment>
<dbReference type="InterPro" id="IPR036568">
    <property type="entry name" value="GGCT-like_sf"/>
</dbReference>
<comment type="caution">
    <text evidence="5">The sequence shown here is derived from an EMBL/GenBank/DDBJ whole genome shotgun (WGS) entry which is preliminary data.</text>
</comment>
<dbReference type="PANTHER" id="PTHR31544">
    <property type="entry name" value="AIG2-LIKE PROTEIN D"/>
    <property type="match status" value="1"/>
</dbReference>
<feature type="domain" description="Gamma-glutamylcyclotransferase AIG2-like" evidence="4">
    <location>
        <begin position="6"/>
        <end position="113"/>
    </location>
</feature>